<evidence type="ECO:0000313" key="29">
    <source>
        <dbReference type="RefSeq" id="XP_072856913.1"/>
    </source>
</evidence>
<evidence type="ECO:0000256" key="17">
    <source>
        <dbReference type="ARBA" id="ARBA00049327"/>
    </source>
</evidence>
<gene>
    <name evidence="21 22 23 24 25 26 27 28 29 30 31" type="primary">A4GALT</name>
</gene>
<evidence type="ECO:0000313" key="23">
    <source>
        <dbReference type="RefSeq" id="XP_020664300.2"/>
    </source>
</evidence>
<dbReference type="RefSeq" id="XP_072856911.1">
    <property type="nucleotide sequence ID" value="XM_073000810.1"/>
</dbReference>
<evidence type="ECO:0000256" key="4">
    <source>
        <dbReference type="ARBA" id="ARBA00022516"/>
    </source>
</evidence>
<evidence type="ECO:0000313" key="26">
    <source>
        <dbReference type="RefSeq" id="XP_020664308.2"/>
    </source>
</evidence>
<evidence type="ECO:0000313" key="24">
    <source>
        <dbReference type="RefSeq" id="XP_020664303.2"/>
    </source>
</evidence>
<reference evidence="21 22" key="1">
    <citation type="submission" date="2025-05" db="UniProtKB">
        <authorList>
            <consortium name="RefSeq"/>
        </authorList>
    </citation>
    <scope>IDENTIFICATION</scope>
</reference>
<dbReference type="GeneID" id="110087161"/>
<evidence type="ECO:0000256" key="9">
    <source>
        <dbReference type="ARBA" id="ARBA00023136"/>
    </source>
</evidence>
<dbReference type="InterPro" id="IPR007652">
    <property type="entry name" value="A1-4-GlycosylTfrase_dom"/>
</dbReference>
<dbReference type="RefSeq" id="XP_072856914.1">
    <property type="nucleotide sequence ID" value="XM_073000813.1"/>
</dbReference>
<evidence type="ECO:0000256" key="15">
    <source>
        <dbReference type="ARBA" id="ARBA00043186"/>
    </source>
</evidence>
<organism evidence="20 22">
    <name type="scientific">Pogona vitticeps</name>
    <name type="common">central bearded dragon</name>
    <dbReference type="NCBI Taxonomy" id="103695"/>
    <lineage>
        <taxon>Eukaryota</taxon>
        <taxon>Metazoa</taxon>
        <taxon>Chordata</taxon>
        <taxon>Craniata</taxon>
        <taxon>Vertebrata</taxon>
        <taxon>Euteleostomi</taxon>
        <taxon>Lepidosauria</taxon>
        <taxon>Squamata</taxon>
        <taxon>Bifurcata</taxon>
        <taxon>Unidentata</taxon>
        <taxon>Episquamata</taxon>
        <taxon>Toxicofera</taxon>
        <taxon>Iguania</taxon>
        <taxon>Acrodonta</taxon>
        <taxon>Agamidae</taxon>
        <taxon>Amphibolurinae</taxon>
        <taxon>Pogona</taxon>
    </lineage>
</organism>
<evidence type="ECO:0000256" key="11">
    <source>
        <dbReference type="ARBA" id="ARBA00040835"/>
    </source>
</evidence>
<evidence type="ECO:0000256" key="2">
    <source>
        <dbReference type="ARBA" id="ARBA00004934"/>
    </source>
</evidence>
<evidence type="ECO:0000256" key="18">
    <source>
        <dbReference type="SAM" id="Phobius"/>
    </source>
</evidence>
<dbReference type="RefSeq" id="XP_072856915.1">
    <property type="nucleotide sequence ID" value="XM_073000814.1"/>
</dbReference>
<name>A0A6J0UWG8_9SAUR</name>
<proteinExistence type="inferred from homology"/>
<keyword evidence="4" id="KW-0444">Lipid biosynthesis</keyword>
<dbReference type="Pfam" id="PF04572">
    <property type="entry name" value="Gb3_synth"/>
    <property type="match status" value="1"/>
</dbReference>
<keyword evidence="5" id="KW-0328">Glycosyltransferase</keyword>
<keyword evidence="18" id="KW-0812">Transmembrane</keyword>
<comment type="pathway">
    <text evidence="2">Glycolipid biosynthesis.</text>
</comment>
<dbReference type="RefSeq" id="XP_072856912.1">
    <property type="nucleotide sequence ID" value="XM_073000811.1"/>
</dbReference>
<evidence type="ECO:0000313" key="31">
    <source>
        <dbReference type="RefSeq" id="XP_072856915.1"/>
    </source>
</evidence>
<comment type="catalytic activity">
    <reaction evidence="17">
        <text>a beta-D-Gal-(1&lt;-&gt;1')-ceramide + UDP-alpha-D-galactose = alpha-D-Gal-(1-&gt;4)-beta-D-Gal-(1&lt;-&gt;1')-Cer + UDP + H(+)</text>
        <dbReference type="Rhea" id="RHEA:60044"/>
        <dbReference type="ChEBI" id="CHEBI:15378"/>
        <dbReference type="ChEBI" id="CHEBI:58223"/>
        <dbReference type="ChEBI" id="CHEBI:66914"/>
        <dbReference type="ChEBI" id="CHEBI:143593"/>
        <dbReference type="ChEBI" id="CHEBI:143594"/>
    </reaction>
    <physiologicalReaction direction="left-to-right" evidence="17">
        <dbReference type="Rhea" id="RHEA:60045"/>
    </physiologicalReaction>
</comment>
<evidence type="ECO:0000256" key="5">
    <source>
        <dbReference type="ARBA" id="ARBA00022676"/>
    </source>
</evidence>
<dbReference type="RefSeq" id="XP_020664308.2">
    <property type="nucleotide sequence ID" value="XM_020808649.2"/>
</dbReference>
<keyword evidence="20" id="KW-1185">Reference proteome</keyword>
<evidence type="ECO:0000256" key="16">
    <source>
        <dbReference type="ARBA" id="ARBA00048195"/>
    </source>
</evidence>
<evidence type="ECO:0000313" key="25">
    <source>
        <dbReference type="RefSeq" id="XP_020664306.2"/>
    </source>
</evidence>
<dbReference type="InterPro" id="IPR051981">
    <property type="entry name" value="Glycosyltransf_32"/>
</dbReference>
<feature type="transmembrane region" description="Helical" evidence="18">
    <location>
        <begin position="75"/>
        <end position="95"/>
    </location>
</feature>
<feature type="domain" description="Alpha 1,4-glycosyltransferase" evidence="19">
    <location>
        <begin position="278"/>
        <end position="403"/>
    </location>
</feature>
<dbReference type="RefSeq" id="XP_072856913.1">
    <property type="nucleotide sequence ID" value="XM_073000812.1"/>
</dbReference>
<accession>A0A6J0UWG8</accession>
<evidence type="ECO:0000313" key="21">
    <source>
        <dbReference type="RefSeq" id="XP_020664294.2"/>
    </source>
</evidence>
<evidence type="ECO:0000256" key="7">
    <source>
        <dbReference type="ARBA" id="ARBA00023034"/>
    </source>
</evidence>
<dbReference type="InterPro" id="IPR029044">
    <property type="entry name" value="Nucleotide-diphossugar_trans"/>
</dbReference>
<dbReference type="Pfam" id="PF04488">
    <property type="entry name" value="Gly_transf_sug"/>
    <property type="match status" value="1"/>
</dbReference>
<comment type="subcellular location">
    <subcellularLocation>
        <location evidence="1">Golgi apparatus membrane</location>
        <topology evidence="1">Single-pass type II membrane protein</topology>
    </subcellularLocation>
</comment>
<dbReference type="RefSeq" id="XP_020664294.2">
    <property type="nucleotide sequence ID" value="XM_020808635.2"/>
</dbReference>
<dbReference type="PANTHER" id="PTHR12042">
    <property type="entry name" value="LACTOSYLCERAMIDE 4-ALPHA-GALACTOSYLTRANSFERASE ALPHA- 1,4-GALACTOSYLTRANSFERASE"/>
    <property type="match status" value="1"/>
</dbReference>
<evidence type="ECO:0000256" key="6">
    <source>
        <dbReference type="ARBA" id="ARBA00022679"/>
    </source>
</evidence>
<evidence type="ECO:0000256" key="1">
    <source>
        <dbReference type="ARBA" id="ARBA00004323"/>
    </source>
</evidence>
<keyword evidence="7" id="KW-0333">Golgi apparatus</keyword>
<dbReference type="RefSeq" id="XP_020664300.2">
    <property type="nucleotide sequence ID" value="XM_020808641.2"/>
</dbReference>
<dbReference type="RefSeq" id="XP_020664306.2">
    <property type="nucleotide sequence ID" value="XM_020808647.2"/>
</dbReference>
<dbReference type="SUPFAM" id="SSF53448">
    <property type="entry name" value="Nucleotide-diphospho-sugar transferases"/>
    <property type="match status" value="1"/>
</dbReference>
<evidence type="ECO:0000313" key="27">
    <source>
        <dbReference type="RefSeq" id="XP_072856911.1"/>
    </source>
</evidence>
<evidence type="ECO:0000256" key="12">
    <source>
        <dbReference type="ARBA" id="ARBA00041556"/>
    </source>
</evidence>
<evidence type="ECO:0000256" key="10">
    <source>
        <dbReference type="ARBA" id="ARBA00039051"/>
    </source>
</evidence>
<evidence type="ECO:0000259" key="19">
    <source>
        <dbReference type="Pfam" id="PF04572"/>
    </source>
</evidence>
<keyword evidence="9 18" id="KW-0472">Membrane</keyword>
<evidence type="ECO:0000256" key="3">
    <source>
        <dbReference type="ARBA" id="ARBA00009003"/>
    </source>
</evidence>
<comment type="similarity">
    <text evidence="3">Belongs to the glycosyltransferase 32 family.</text>
</comment>
<sequence>MHAYAYYILKEAPHHLCQRTQCDISACCSYLFSQSSSKIKLTLAYLRAQIFRGQMMHKVPICVLRLTKMASKHKLWAAFFIIFKFMSFISIMFYWRISQYAVDRRQNYGLPTAVKCPAPPTPTPRWSSQSGKDIYFVETSERTNPNLLFMCSVESAARVHPESKIIVLMKGLVNYNNTLPKNLGISLMSCFPNIEIKPLDLKNLFSDTPLASWYSLAQQRWEPYFLPILSDACRITIMWKFGGIYLDTDFIVLKNLNNLTNVLGTQSKYLLNGAFLSFDPTHKFIELCMQDYVENYNRWIWGHQGPQLFTRMFKKWCSIRSLRSSTSCRGVTTLPREAFYPIRWQEWRKYFEAVNSSDFPKLFKNTYAVHVWNKKSEGRQLEITSKSLLAQLHSHYCPSTYRLMKIN</sequence>
<dbReference type="EC" id="2.4.1.228" evidence="10"/>
<keyword evidence="8" id="KW-0443">Lipid metabolism</keyword>
<dbReference type="OrthoDB" id="409543at2759"/>
<evidence type="ECO:0000256" key="8">
    <source>
        <dbReference type="ARBA" id="ARBA00023098"/>
    </source>
</evidence>
<evidence type="ECO:0000313" key="22">
    <source>
        <dbReference type="RefSeq" id="XP_020664298.2"/>
    </source>
</evidence>
<comment type="catalytic activity">
    <reaction evidence="16">
        <text>a beta-D-Gal-(1-&gt;4)-beta-D-Glc-(1&lt;-&gt;1)-Cer(d18:1(4E)) + UDP-alpha-D-galactose = a globoside Gb3Cer (d18:1(4E)) + UDP + H(+)</text>
        <dbReference type="Rhea" id="RHEA:11924"/>
        <dbReference type="ChEBI" id="CHEBI:15378"/>
        <dbReference type="ChEBI" id="CHEBI:17950"/>
        <dbReference type="ChEBI" id="CHEBI:18313"/>
        <dbReference type="ChEBI" id="CHEBI:58223"/>
        <dbReference type="ChEBI" id="CHEBI:66914"/>
        <dbReference type="EC" id="2.4.1.228"/>
    </reaction>
    <physiologicalReaction direction="left-to-right" evidence="16">
        <dbReference type="Rhea" id="RHEA:11925"/>
    </physiologicalReaction>
</comment>
<evidence type="ECO:0000313" key="28">
    <source>
        <dbReference type="RefSeq" id="XP_072856912.1"/>
    </source>
</evidence>
<dbReference type="InterPro" id="IPR007577">
    <property type="entry name" value="GlycoTrfase_DXD_sugar-bd_CS"/>
</dbReference>
<dbReference type="Proteomes" id="UP001652642">
    <property type="component" value="Chromosome 5"/>
</dbReference>
<evidence type="ECO:0000313" key="30">
    <source>
        <dbReference type="RefSeq" id="XP_072856914.1"/>
    </source>
</evidence>
<dbReference type="RefSeq" id="XP_020664298.2">
    <property type="nucleotide sequence ID" value="XM_020808639.2"/>
</dbReference>
<dbReference type="PANTHER" id="PTHR12042:SF17">
    <property type="entry name" value="LACTOSYLCERAMIDE 4-ALPHA-GALACTOSYLTRANSFERASE"/>
    <property type="match status" value="1"/>
</dbReference>
<evidence type="ECO:0000256" key="13">
    <source>
        <dbReference type="ARBA" id="ARBA00041849"/>
    </source>
</evidence>
<keyword evidence="6" id="KW-0808">Transferase</keyword>
<protein>
    <recommendedName>
        <fullName evidence="11">Lactosylceramide 4-alpha-galactosyltransferase</fullName>
        <ecNumber evidence="10">2.4.1.228</ecNumber>
    </recommendedName>
    <alternativeName>
        <fullName evidence="15">Alpha-1,4-N-acetylglucosaminyltransferase</fullName>
    </alternativeName>
    <alternativeName>
        <fullName evidence="13">Alpha-1,4-galactosyltransferase</fullName>
    </alternativeName>
    <alternativeName>
        <fullName evidence="14">Globotriaosylceramide synthase</fullName>
    </alternativeName>
    <alternativeName>
        <fullName evidence="12">UDP-galactose:beta-D-galactosyl-beta1-R 4-alpha-D-galactosyltransferase</fullName>
    </alternativeName>
</protein>
<dbReference type="Gene3D" id="3.90.550.20">
    <property type="match status" value="1"/>
</dbReference>
<dbReference type="RefSeq" id="XP_020664303.2">
    <property type="nucleotide sequence ID" value="XM_020808644.2"/>
</dbReference>
<keyword evidence="18" id="KW-1133">Transmembrane helix</keyword>
<evidence type="ECO:0000313" key="20">
    <source>
        <dbReference type="Proteomes" id="UP001652642"/>
    </source>
</evidence>
<evidence type="ECO:0000256" key="14">
    <source>
        <dbReference type="ARBA" id="ARBA00043154"/>
    </source>
</evidence>